<feature type="region of interest" description="Disordered" evidence="7">
    <location>
        <begin position="572"/>
        <end position="635"/>
    </location>
</feature>
<sequence length="793" mass="91661">MVDHPLVPDEIKSYMTRHNIESVLNKGLNAVLRQLPQDPLSLMAATLIDVGLFIQLSFEFDRALQVLQYSIGSKQKRQSFVNLKRLSKQQSTLPIRVNDKQDEKSGMKKACKIINEEISPMFKNKEILGLKKLDEMLLAFQKKQHENSEGSQVGDNIVKACSEALLYAYAFVTSPADPYQSFFKFMFDRDFTSAEKIPRLCFTVLNGGKALGSKVKFSRFYLIIDVNAQDEVDVTEVFLKIQAQLRKQIQTHKLGENGFKPGADGSYYNAFENVNECFKFIEDAINAVQVNNDKKKYLKFGINPDIDSSFLRDQNKYDLEGPKNLFDQDQLTEYFVKMCNEHPLLEYLEDPVAEGDVIGYQKIIKRFKDAVPRVRIGVKQMFKSNLDSIKQHTQIITKDDDDDDDLDKKEEKKEEEKKEEPPVQQPPVEQPKGGRDSQAAKKPAPGDLKKGGNQASVTKIEPVIEQLVEDKNDPNKHKFIPQIVHLEKSLLKTSYKMWEIVTYQQLLKPEEQFELIIEDNYFENTNSEVVDFAFGSCAGYLNIKGFFKNEKTAKVQRFSEILDSIKIIQKQENQNDVGSRGEKYVDKEQNSKVNADSPIDSNIDDDNESQNDNVEEFHEQKNRNGPKGKFDPNTRETQKINGEERRRDSFPQQNNNVIVGGHTNMNQDHYRKSSKENFLQRVNSQEIVQSNMGSMNNIQMQNEIKAKQNNIIIDLTNQMYEEEKINLRNQIRNQEIIAKEEQKQMLQKIQEQIPKDIVTQKDIDEFKKQIQIDLQKLTKVLEENTKKQFEQQQ</sequence>
<dbReference type="EC" id="4.2.1.11" evidence="3"/>
<dbReference type="PANTHER" id="PTHR11902:SF1">
    <property type="entry name" value="ENOLASE"/>
    <property type="match status" value="1"/>
</dbReference>
<keyword evidence="10" id="KW-1185">Reference proteome</keyword>
<dbReference type="GO" id="GO:0000287">
    <property type="term" value="F:magnesium ion binding"/>
    <property type="evidence" value="ECO:0007669"/>
    <property type="project" value="InterPro"/>
</dbReference>
<accession>A0A078AV09</accession>
<name>A0A078AV09_STYLE</name>
<organism evidence="9 10">
    <name type="scientific">Stylonychia lemnae</name>
    <name type="common">Ciliate</name>
    <dbReference type="NCBI Taxonomy" id="5949"/>
    <lineage>
        <taxon>Eukaryota</taxon>
        <taxon>Sar</taxon>
        <taxon>Alveolata</taxon>
        <taxon>Ciliophora</taxon>
        <taxon>Intramacronucleata</taxon>
        <taxon>Spirotrichea</taxon>
        <taxon>Stichotrichia</taxon>
        <taxon>Sporadotrichida</taxon>
        <taxon>Oxytrichidae</taxon>
        <taxon>Stylonychinae</taxon>
        <taxon>Stylonychia</taxon>
    </lineage>
</organism>
<keyword evidence="6" id="KW-0175">Coiled coil</keyword>
<feature type="region of interest" description="Disordered" evidence="7">
    <location>
        <begin position="393"/>
        <end position="455"/>
    </location>
</feature>
<evidence type="ECO:0000256" key="5">
    <source>
        <dbReference type="ARBA" id="ARBA00023239"/>
    </source>
</evidence>
<gene>
    <name evidence="9" type="primary">Contig9651.g10322</name>
    <name evidence="9" type="ORF">STYLEM_13769</name>
</gene>
<feature type="compositionally biased region" description="Basic and acidic residues" evidence="7">
    <location>
        <begin position="615"/>
        <end position="635"/>
    </location>
</feature>
<feature type="domain" description="Enolase C-terminal TIM barrel" evidence="8">
    <location>
        <begin position="194"/>
        <end position="414"/>
    </location>
</feature>
<protein>
    <recommendedName>
        <fullName evidence="3">phosphopyruvate hydratase</fullName>
        <ecNumber evidence="3">4.2.1.11</ecNumber>
    </recommendedName>
</protein>
<dbReference type="GO" id="GO:0004634">
    <property type="term" value="F:phosphopyruvate hydratase activity"/>
    <property type="evidence" value="ECO:0007669"/>
    <property type="project" value="UniProtKB-EC"/>
</dbReference>
<dbReference type="SUPFAM" id="SSF51604">
    <property type="entry name" value="Enolase C-terminal domain-like"/>
    <property type="match status" value="1"/>
</dbReference>
<evidence type="ECO:0000313" key="10">
    <source>
        <dbReference type="Proteomes" id="UP000039865"/>
    </source>
</evidence>
<dbReference type="PANTHER" id="PTHR11902">
    <property type="entry name" value="ENOLASE"/>
    <property type="match status" value="1"/>
</dbReference>
<feature type="compositionally biased region" description="Basic and acidic residues" evidence="7">
    <location>
        <begin position="406"/>
        <end position="421"/>
    </location>
</feature>
<dbReference type="SUPFAM" id="SSF54826">
    <property type="entry name" value="Enolase N-terminal domain-like"/>
    <property type="match status" value="1"/>
</dbReference>
<reference evidence="9 10" key="1">
    <citation type="submission" date="2014-06" db="EMBL/GenBank/DDBJ databases">
        <authorList>
            <person name="Swart Estienne"/>
        </authorList>
    </citation>
    <scope>NUCLEOTIDE SEQUENCE [LARGE SCALE GENOMIC DNA]</scope>
    <source>
        <strain evidence="9 10">130c</strain>
    </source>
</reference>
<dbReference type="EMBL" id="CCKQ01013077">
    <property type="protein sequence ID" value="CDW84703.1"/>
    <property type="molecule type" value="Genomic_DNA"/>
</dbReference>
<keyword evidence="5" id="KW-0456">Lyase</keyword>
<proteinExistence type="inferred from homology"/>
<dbReference type="InterPro" id="IPR029017">
    <property type="entry name" value="Enolase-like_N"/>
</dbReference>
<dbReference type="SMART" id="SM01192">
    <property type="entry name" value="Enolase_C"/>
    <property type="match status" value="1"/>
</dbReference>
<comment type="similarity">
    <text evidence="2">Belongs to the enolase family.</text>
</comment>
<dbReference type="GO" id="GO:0000015">
    <property type="term" value="C:phosphopyruvate hydratase complex"/>
    <property type="evidence" value="ECO:0007669"/>
    <property type="project" value="InterPro"/>
</dbReference>
<evidence type="ECO:0000256" key="3">
    <source>
        <dbReference type="ARBA" id="ARBA00012058"/>
    </source>
</evidence>
<dbReference type="Gene3D" id="3.20.20.120">
    <property type="entry name" value="Enolase-like C-terminal domain"/>
    <property type="match status" value="1"/>
</dbReference>
<evidence type="ECO:0000256" key="4">
    <source>
        <dbReference type="ARBA" id="ARBA00023152"/>
    </source>
</evidence>
<comment type="pathway">
    <text evidence="1">Carbohydrate degradation; glycolysis; pyruvate from D-glyceraldehyde 3-phosphate: step 4/5.</text>
</comment>
<evidence type="ECO:0000256" key="1">
    <source>
        <dbReference type="ARBA" id="ARBA00005031"/>
    </source>
</evidence>
<evidence type="ECO:0000256" key="7">
    <source>
        <dbReference type="SAM" id="MobiDB-lite"/>
    </source>
</evidence>
<dbReference type="InterPro" id="IPR000941">
    <property type="entry name" value="Enolase"/>
</dbReference>
<dbReference type="InParanoid" id="A0A078AV09"/>
<evidence type="ECO:0000256" key="6">
    <source>
        <dbReference type="SAM" id="Coils"/>
    </source>
</evidence>
<dbReference type="Gene3D" id="3.30.390.10">
    <property type="entry name" value="Enolase-like, N-terminal domain"/>
    <property type="match status" value="1"/>
</dbReference>
<dbReference type="UniPathway" id="UPA00109">
    <property type="reaction ID" value="UER00187"/>
</dbReference>
<evidence type="ECO:0000313" key="9">
    <source>
        <dbReference type="EMBL" id="CDW84703.1"/>
    </source>
</evidence>
<evidence type="ECO:0000256" key="2">
    <source>
        <dbReference type="ARBA" id="ARBA00009604"/>
    </source>
</evidence>
<dbReference type="AlphaFoldDB" id="A0A078AV09"/>
<dbReference type="InterPro" id="IPR020810">
    <property type="entry name" value="Enolase_C"/>
</dbReference>
<dbReference type="Proteomes" id="UP000039865">
    <property type="component" value="Unassembled WGS sequence"/>
</dbReference>
<feature type="coiled-coil region" evidence="6">
    <location>
        <begin position="717"/>
        <end position="787"/>
    </location>
</feature>
<dbReference type="InterPro" id="IPR036849">
    <property type="entry name" value="Enolase-like_C_sf"/>
</dbReference>
<feature type="compositionally biased region" description="Basic and acidic residues" evidence="7">
    <location>
        <begin position="579"/>
        <end position="590"/>
    </location>
</feature>
<dbReference type="OrthoDB" id="309874at2759"/>
<evidence type="ECO:0000259" key="8">
    <source>
        <dbReference type="SMART" id="SM01192"/>
    </source>
</evidence>
<keyword evidence="4" id="KW-0324">Glycolysis</keyword>
<keyword evidence="9" id="KW-0670">Pyruvate</keyword>
<dbReference type="GO" id="GO:0006096">
    <property type="term" value="P:glycolytic process"/>
    <property type="evidence" value="ECO:0007669"/>
    <property type="project" value="UniProtKB-UniPathway"/>
</dbReference>